<keyword evidence="6" id="KW-0503">Monooxygenase</keyword>
<evidence type="ECO:0008006" key="9">
    <source>
        <dbReference type="Google" id="ProtNLM"/>
    </source>
</evidence>
<dbReference type="Pfam" id="PF00067">
    <property type="entry name" value="p450"/>
    <property type="match status" value="1"/>
</dbReference>
<evidence type="ECO:0000256" key="1">
    <source>
        <dbReference type="ARBA" id="ARBA00001971"/>
    </source>
</evidence>
<gene>
    <name evidence="7" type="ORF">EC973_006441</name>
</gene>
<sequence>MGHITTVAAGRSAEEVFKAESSVLSLEKGVLIDVLHLHYVVDPLTFEIGMTVNPVVAKLAIPSPKIPQYTDRIIVGLNRGLERLLGDEESITLKHPSLFFQKWVAYMSVPSLIGEEVATNTDVISSFANFTGDVTNNIPAFMIIPKIFHRFLLPFMQSKNHHRQVMRDHVVPVIRRRRAKMAEAAAQGKPHGLELNFLQGLIEYVKPDGSQYSDEDIANAILLVAFASVHTTSMNMSFALYWLLARPDLLVELKKEMNDVLGDGPVTSEGLEKMKFLDCFLRESLRRGVDKLAGSKKVLQDFTFSNGYQVPKGRTVQTASLQLNLGLDISKEALDQMDPSLSKDRRTTTPARDFVTFGMGKHLCPGRFFAVHEIKLSLITLLRRYDISTLSGQSPKPVHYFGGAMAMNCEDPLLLEKRK</sequence>
<dbReference type="Gene3D" id="1.10.630.10">
    <property type="entry name" value="Cytochrome P450"/>
    <property type="match status" value="1"/>
</dbReference>
<dbReference type="InterPro" id="IPR036396">
    <property type="entry name" value="Cyt_P450_sf"/>
</dbReference>
<name>A0A8H7BW13_9FUNG</name>
<evidence type="ECO:0000313" key="7">
    <source>
        <dbReference type="EMBL" id="KAF7728267.1"/>
    </source>
</evidence>
<dbReference type="InterPro" id="IPR001128">
    <property type="entry name" value="Cyt_P450"/>
</dbReference>
<evidence type="ECO:0000256" key="5">
    <source>
        <dbReference type="PIRSR" id="PIRSR602401-1"/>
    </source>
</evidence>
<evidence type="ECO:0000256" key="2">
    <source>
        <dbReference type="ARBA" id="ARBA00010617"/>
    </source>
</evidence>
<keyword evidence="8" id="KW-1185">Reference proteome</keyword>
<comment type="caution">
    <text evidence="7">The sequence shown here is derived from an EMBL/GenBank/DDBJ whole genome shotgun (WGS) entry which is preliminary data.</text>
</comment>
<dbReference type="AlphaFoldDB" id="A0A8H7BW13"/>
<dbReference type="GO" id="GO:0016705">
    <property type="term" value="F:oxidoreductase activity, acting on paired donors, with incorporation or reduction of molecular oxygen"/>
    <property type="evidence" value="ECO:0007669"/>
    <property type="project" value="InterPro"/>
</dbReference>
<comment type="similarity">
    <text evidence="2 6">Belongs to the cytochrome P450 family.</text>
</comment>
<evidence type="ECO:0000256" key="6">
    <source>
        <dbReference type="RuleBase" id="RU000461"/>
    </source>
</evidence>
<dbReference type="PRINTS" id="PR00463">
    <property type="entry name" value="EP450I"/>
</dbReference>
<keyword evidence="6" id="KW-0560">Oxidoreductase</keyword>
<keyword evidence="3 5" id="KW-0479">Metal-binding</keyword>
<dbReference type="GO" id="GO:0005506">
    <property type="term" value="F:iron ion binding"/>
    <property type="evidence" value="ECO:0007669"/>
    <property type="project" value="InterPro"/>
</dbReference>
<reference evidence="7" key="1">
    <citation type="submission" date="2020-01" db="EMBL/GenBank/DDBJ databases">
        <title>Genome Sequencing of Three Apophysomyces-Like Fungal Strains Confirms a Novel Fungal Genus in the Mucoromycota with divergent Burkholderia-like Endosymbiotic Bacteria.</title>
        <authorList>
            <person name="Stajich J.E."/>
            <person name="Macias A.M."/>
            <person name="Carter-House D."/>
            <person name="Lovett B."/>
            <person name="Kasson L.R."/>
            <person name="Berry K."/>
            <person name="Grigoriev I."/>
            <person name="Chang Y."/>
            <person name="Spatafora J."/>
            <person name="Kasson M.T."/>
        </authorList>
    </citation>
    <scope>NUCLEOTIDE SEQUENCE</scope>
    <source>
        <strain evidence="7">NRRL A-21654</strain>
    </source>
</reference>
<dbReference type="InterPro" id="IPR002401">
    <property type="entry name" value="Cyt_P450_E_grp-I"/>
</dbReference>
<dbReference type="CDD" id="cd11041">
    <property type="entry name" value="CYP503A1-like"/>
    <property type="match status" value="1"/>
</dbReference>
<dbReference type="GO" id="GO:0020037">
    <property type="term" value="F:heme binding"/>
    <property type="evidence" value="ECO:0007669"/>
    <property type="project" value="InterPro"/>
</dbReference>
<proteinExistence type="inferred from homology"/>
<organism evidence="7 8">
    <name type="scientific">Apophysomyces ossiformis</name>
    <dbReference type="NCBI Taxonomy" id="679940"/>
    <lineage>
        <taxon>Eukaryota</taxon>
        <taxon>Fungi</taxon>
        <taxon>Fungi incertae sedis</taxon>
        <taxon>Mucoromycota</taxon>
        <taxon>Mucoromycotina</taxon>
        <taxon>Mucoromycetes</taxon>
        <taxon>Mucorales</taxon>
        <taxon>Mucorineae</taxon>
        <taxon>Mucoraceae</taxon>
        <taxon>Apophysomyces</taxon>
    </lineage>
</organism>
<dbReference type="GO" id="GO:0004497">
    <property type="term" value="F:monooxygenase activity"/>
    <property type="evidence" value="ECO:0007669"/>
    <property type="project" value="UniProtKB-KW"/>
</dbReference>
<feature type="binding site" description="axial binding residue" evidence="5">
    <location>
        <position position="364"/>
    </location>
    <ligand>
        <name>heme</name>
        <dbReference type="ChEBI" id="CHEBI:30413"/>
    </ligand>
    <ligandPart>
        <name>Fe</name>
        <dbReference type="ChEBI" id="CHEBI:18248"/>
    </ligandPart>
</feature>
<dbReference type="Proteomes" id="UP000605846">
    <property type="component" value="Unassembled WGS sequence"/>
</dbReference>
<protein>
    <recommendedName>
        <fullName evidence="9">Cytochrome P450</fullName>
    </recommendedName>
</protein>
<comment type="cofactor">
    <cofactor evidence="1 5">
        <name>heme</name>
        <dbReference type="ChEBI" id="CHEBI:30413"/>
    </cofactor>
</comment>
<dbReference type="PROSITE" id="PS00086">
    <property type="entry name" value="CYTOCHROME_P450"/>
    <property type="match status" value="1"/>
</dbReference>
<dbReference type="SUPFAM" id="SSF48264">
    <property type="entry name" value="Cytochrome P450"/>
    <property type="match status" value="1"/>
</dbReference>
<keyword evidence="4 5" id="KW-0408">Iron</keyword>
<dbReference type="InterPro" id="IPR017972">
    <property type="entry name" value="Cyt_P450_CS"/>
</dbReference>
<evidence type="ECO:0000313" key="8">
    <source>
        <dbReference type="Proteomes" id="UP000605846"/>
    </source>
</evidence>
<evidence type="ECO:0000256" key="3">
    <source>
        <dbReference type="ARBA" id="ARBA00022723"/>
    </source>
</evidence>
<accession>A0A8H7BW13</accession>
<dbReference type="OrthoDB" id="1844152at2759"/>
<keyword evidence="5 6" id="KW-0349">Heme</keyword>
<dbReference type="EMBL" id="JABAYA010000040">
    <property type="protein sequence ID" value="KAF7728267.1"/>
    <property type="molecule type" value="Genomic_DNA"/>
</dbReference>
<dbReference type="PANTHER" id="PTHR46206">
    <property type="entry name" value="CYTOCHROME P450"/>
    <property type="match status" value="1"/>
</dbReference>
<evidence type="ECO:0000256" key="4">
    <source>
        <dbReference type="ARBA" id="ARBA00023004"/>
    </source>
</evidence>